<evidence type="ECO:0000256" key="1">
    <source>
        <dbReference type="ARBA" id="ARBA00022679"/>
    </source>
</evidence>
<dbReference type="RefSeq" id="WP_381499695.1">
    <property type="nucleotide sequence ID" value="NZ_JBHUOM010000002.1"/>
</dbReference>
<dbReference type="Gene3D" id="3.40.50.2000">
    <property type="entry name" value="Glycogen Phosphorylase B"/>
    <property type="match status" value="2"/>
</dbReference>
<keyword evidence="3" id="KW-0328">Glycosyltransferase</keyword>
<protein>
    <submittedName>
        <fullName evidence="3">Glycosyltransferase</fullName>
        <ecNumber evidence="3">2.4.-.-</ecNumber>
    </submittedName>
</protein>
<dbReference type="Pfam" id="PF13692">
    <property type="entry name" value="Glyco_trans_1_4"/>
    <property type="match status" value="1"/>
</dbReference>
<dbReference type="Proteomes" id="UP001597512">
    <property type="component" value="Unassembled WGS sequence"/>
</dbReference>
<organism evidence="3 4">
    <name type="scientific">Spirosoma flavum</name>
    <dbReference type="NCBI Taxonomy" id="2048557"/>
    <lineage>
        <taxon>Bacteria</taxon>
        <taxon>Pseudomonadati</taxon>
        <taxon>Bacteroidota</taxon>
        <taxon>Cytophagia</taxon>
        <taxon>Cytophagales</taxon>
        <taxon>Cytophagaceae</taxon>
        <taxon>Spirosoma</taxon>
    </lineage>
</organism>
<feature type="domain" description="Glycosyltransferase subfamily 4-like N-terminal" evidence="2">
    <location>
        <begin position="19"/>
        <end position="172"/>
    </location>
</feature>
<reference evidence="4" key="1">
    <citation type="journal article" date="2019" name="Int. J. Syst. Evol. Microbiol.">
        <title>The Global Catalogue of Microorganisms (GCM) 10K type strain sequencing project: providing services to taxonomists for standard genome sequencing and annotation.</title>
        <authorList>
            <consortium name="The Broad Institute Genomics Platform"/>
            <consortium name="The Broad Institute Genome Sequencing Center for Infectious Disease"/>
            <person name="Wu L."/>
            <person name="Ma J."/>
        </authorList>
    </citation>
    <scope>NUCLEOTIDE SEQUENCE [LARGE SCALE GENOMIC DNA]</scope>
    <source>
        <strain evidence="4">KCTC 52490</strain>
    </source>
</reference>
<dbReference type="PANTHER" id="PTHR46401">
    <property type="entry name" value="GLYCOSYLTRANSFERASE WBBK-RELATED"/>
    <property type="match status" value="1"/>
</dbReference>
<dbReference type="GO" id="GO:0016757">
    <property type="term" value="F:glycosyltransferase activity"/>
    <property type="evidence" value="ECO:0007669"/>
    <property type="project" value="UniProtKB-KW"/>
</dbReference>
<keyword evidence="1 3" id="KW-0808">Transferase</keyword>
<gene>
    <name evidence="3" type="ORF">ACFS25_10530</name>
</gene>
<comment type="caution">
    <text evidence="3">The sequence shown here is derived from an EMBL/GenBank/DDBJ whole genome shotgun (WGS) entry which is preliminary data.</text>
</comment>
<accession>A0ABW6AJ74</accession>
<dbReference type="SUPFAM" id="SSF53756">
    <property type="entry name" value="UDP-Glycosyltransferase/glycogen phosphorylase"/>
    <property type="match status" value="1"/>
</dbReference>
<evidence type="ECO:0000259" key="2">
    <source>
        <dbReference type="Pfam" id="PF13439"/>
    </source>
</evidence>
<dbReference type="Pfam" id="PF13439">
    <property type="entry name" value="Glyco_transf_4"/>
    <property type="match status" value="1"/>
</dbReference>
<dbReference type="EC" id="2.4.-.-" evidence="3"/>
<evidence type="ECO:0000313" key="4">
    <source>
        <dbReference type="Proteomes" id="UP001597512"/>
    </source>
</evidence>
<proteinExistence type="predicted"/>
<name>A0ABW6AJ74_9BACT</name>
<sequence length="388" mass="44254">MHIVFFAHPSFLNHQSMPRFARVLAEGMKERGHKVELWSPQARFFRLPSLSVMRKWLGYIDQYIVFPREVRIRLKQCPPNTLFVLTDNALGPYVPFIADRPHVIHCHDFLAQRSALGEIRENPTSWTGRSYQAFIRRGYSKGKRFIYTSRKTQEDLHRFLPQPPLTSEVVYNYLNQSFVPSDVAGSRRLLGSRFGLDLAAGYLLHVGGNIWYKNRLGVIDIYDAWRSTDEVKLPLLLIGEVPDSNLIKRQELSPFKTDIHFFSGIEDEFVRLAYAGASVFIFPSLAEGFGWPIAEAMASGCPVITTDEAPMTEVAGKAGFLIPRRPHAPSKVDVWATEAAKVVKKVLRLSPAEYEEVIQSGLKNSERFDQKKTLDRIEQIYQKIVEAA</sequence>
<evidence type="ECO:0000313" key="3">
    <source>
        <dbReference type="EMBL" id="MFD2934220.1"/>
    </source>
</evidence>
<keyword evidence="4" id="KW-1185">Reference proteome</keyword>
<dbReference type="InterPro" id="IPR028098">
    <property type="entry name" value="Glyco_trans_4-like_N"/>
</dbReference>
<dbReference type="PANTHER" id="PTHR46401:SF2">
    <property type="entry name" value="GLYCOSYLTRANSFERASE WBBK-RELATED"/>
    <property type="match status" value="1"/>
</dbReference>
<dbReference type="EMBL" id="JBHUOM010000002">
    <property type="protein sequence ID" value="MFD2934220.1"/>
    <property type="molecule type" value="Genomic_DNA"/>
</dbReference>